<accession>A0A852SQ95</accession>
<dbReference type="Proteomes" id="UP000549913">
    <property type="component" value="Unassembled WGS sequence"/>
</dbReference>
<keyword evidence="1" id="KW-0732">Signal</keyword>
<keyword evidence="3" id="KW-1185">Reference proteome</keyword>
<dbReference type="EMBL" id="JACCBM010000001">
    <property type="protein sequence ID" value="NYD71007.1"/>
    <property type="molecule type" value="Genomic_DNA"/>
</dbReference>
<evidence type="ECO:0000256" key="1">
    <source>
        <dbReference type="SAM" id="SignalP"/>
    </source>
</evidence>
<dbReference type="RefSeq" id="WP_179548041.1">
    <property type="nucleotide sequence ID" value="NZ_BSEW01000002.1"/>
</dbReference>
<organism evidence="2 3">
    <name type="scientific">Herbiconiux flava</name>
    <dbReference type="NCBI Taxonomy" id="881268"/>
    <lineage>
        <taxon>Bacteria</taxon>
        <taxon>Bacillati</taxon>
        <taxon>Actinomycetota</taxon>
        <taxon>Actinomycetes</taxon>
        <taxon>Micrococcales</taxon>
        <taxon>Microbacteriaceae</taxon>
        <taxon>Herbiconiux</taxon>
    </lineage>
</organism>
<gene>
    <name evidence="2" type="ORF">BJ984_002165</name>
</gene>
<proteinExistence type="predicted"/>
<sequence>MTVVVVTALGAPLALTSTASAQLMPDESTQPLNVCDGNTLSTVDHDGEQLSDEALDLALRQVRQLCDAGVGSAISIDEYIDSVERDAQLTDDYANVVAQINTRPGNMGISAYANSIPLDKLRKELSCIYRMQPVTGPSTSWESCGSESTSTGTYLTTRGNDFCPVPGTRWEAVADLYVNGSLKQSDGAIAVAL</sequence>
<evidence type="ECO:0000313" key="3">
    <source>
        <dbReference type="Proteomes" id="UP000549913"/>
    </source>
</evidence>
<name>A0A852SQ95_9MICO</name>
<comment type="caution">
    <text evidence="2">The sequence shown here is derived from an EMBL/GenBank/DDBJ whole genome shotgun (WGS) entry which is preliminary data.</text>
</comment>
<reference evidence="2 3" key="1">
    <citation type="submission" date="2020-07" db="EMBL/GenBank/DDBJ databases">
        <title>Sequencing the genomes of 1000 actinobacteria strains.</title>
        <authorList>
            <person name="Klenk H.-P."/>
        </authorList>
    </citation>
    <scope>NUCLEOTIDE SEQUENCE [LARGE SCALE GENOMIC DNA]</scope>
    <source>
        <strain evidence="2 3">DSM 26474</strain>
    </source>
</reference>
<feature type="chain" id="PRO_5032316280" evidence="1">
    <location>
        <begin position="22"/>
        <end position="193"/>
    </location>
</feature>
<feature type="signal peptide" evidence="1">
    <location>
        <begin position="1"/>
        <end position="21"/>
    </location>
</feature>
<evidence type="ECO:0000313" key="2">
    <source>
        <dbReference type="EMBL" id="NYD71007.1"/>
    </source>
</evidence>
<dbReference type="AlphaFoldDB" id="A0A852SQ95"/>
<protein>
    <submittedName>
        <fullName evidence="2">Uncharacterized protein</fullName>
    </submittedName>
</protein>